<proteinExistence type="predicted"/>
<dbReference type="PANTHER" id="PTHR14187">
    <property type="entry name" value="ALPHA KINASE/ELONGATION FACTOR 2 KINASE"/>
    <property type="match status" value="1"/>
</dbReference>
<name>A0A232M195_9EURO</name>
<dbReference type="InterPro" id="IPR043129">
    <property type="entry name" value="ATPase_NBD"/>
</dbReference>
<gene>
    <name evidence="1" type="ORF">Egran_02049</name>
</gene>
<comment type="caution">
    <text evidence="1">The sequence shown here is derived from an EMBL/GenBank/DDBJ whole genome shotgun (WGS) entry which is preliminary data.</text>
</comment>
<dbReference type="PANTHER" id="PTHR14187:SF5">
    <property type="entry name" value="HEAT SHOCK 70 KDA PROTEIN 12A"/>
    <property type="match status" value="1"/>
</dbReference>
<dbReference type="SUPFAM" id="SSF53067">
    <property type="entry name" value="Actin-like ATPase domain"/>
    <property type="match status" value="2"/>
</dbReference>
<feature type="non-terminal residue" evidence="1">
    <location>
        <position position="563"/>
    </location>
</feature>
<evidence type="ECO:0000313" key="2">
    <source>
        <dbReference type="Proteomes" id="UP000243515"/>
    </source>
</evidence>
<dbReference type="OrthoDB" id="2963168at2759"/>
<evidence type="ECO:0000313" key="1">
    <source>
        <dbReference type="EMBL" id="OXV10190.1"/>
    </source>
</evidence>
<dbReference type="EMBL" id="NPHW01003072">
    <property type="protein sequence ID" value="OXV10190.1"/>
    <property type="molecule type" value="Genomic_DNA"/>
</dbReference>
<accession>A0A232M195</accession>
<evidence type="ECO:0008006" key="3">
    <source>
        <dbReference type="Google" id="ProtNLM"/>
    </source>
</evidence>
<protein>
    <recommendedName>
        <fullName evidence="3">Actin-like ATPase domain-containing protein</fullName>
    </recommendedName>
</protein>
<sequence length="563" mass="64342">MDHTWRHPRDRLLNDASESALLIGIDFGTTFSGAAWAWSKRVENINIITNWDSVLHLNRENEKAPSEIYYGKGTDGVSWGYGIPLEAESFKWFKLLLVDEGDLREDVRKSLQIKRVRKMLVDHGKTAVEVVADYLRLLWQHIIKSIERERGSKSASGLPFKPAFLSSETEKMFTNAGDIFVICDAGGGTVDIISYEIESTAPVVLKECVEGDGKLCGAIFLDEEFEKFIRQLMGKKWMELRKGSIKKLMNDEWENGIKRSFDDDEKKEWTVTVPVDYLSSLRTRMSLHPLDNSNGEVPMSSGQFHLSRGHLRPIFEKVTSQIRRLVNDQIRAVRGAKKGRPPTAIILVGGFGRCRSLYQLLRDEHFADGIEILQPSGARPWTAICRGAVEKALSVTPGNRGLSIRVSSRISRLNYGVITQPIFIEGKHNELDKKWSLKELVFKAKDQIQWYLKRGENIGDERPVRFHYYQLLRNPLERNMFDVDLYRSAVENAPTRKTQEVERLCVITCLCETPYDQLTIITNAWNETFRKLSYDIEMTSTGASLDWAVYIDGKKQGQKNVEV</sequence>
<dbReference type="CDD" id="cd10170">
    <property type="entry name" value="ASKHA_NBD_HSP70"/>
    <property type="match status" value="1"/>
</dbReference>
<reference evidence="1 2" key="1">
    <citation type="journal article" date="2015" name="Environ. Microbiol.">
        <title>Metagenome sequence of Elaphomyces granulatus from sporocarp tissue reveals Ascomycota ectomycorrhizal fingerprints of genome expansion and a Proteobacteria-rich microbiome.</title>
        <authorList>
            <person name="Quandt C.A."/>
            <person name="Kohler A."/>
            <person name="Hesse C.N."/>
            <person name="Sharpton T.J."/>
            <person name="Martin F."/>
            <person name="Spatafora J.W."/>
        </authorList>
    </citation>
    <scope>NUCLEOTIDE SEQUENCE [LARGE SCALE GENOMIC DNA]</scope>
    <source>
        <strain evidence="1 2">OSC145934</strain>
    </source>
</reference>
<keyword evidence="2" id="KW-1185">Reference proteome</keyword>
<dbReference type="AlphaFoldDB" id="A0A232M195"/>
<dbReference type="Proteomes" id="UP000243515">
    <property type="component" value="Unassembled WGS sequence"/>
</dbReference>
<organism evidence="1 2">
    <name type="scientific">Elaphomyces granulatus</name>
    <dbReference type="NCBI Taxonomy" id="519963"/>
    <lineage>
        <taxon>Eukaryota</taxon>
        <taxon>Fungi</taxon>
        <taxon>Dikarya</taxon>
        <taxon>Ascomycota</taxon>
        <taxon>Pezizomycotina</taxon>
        <taxon>Eurotiomycetes</taxon>
        <taxon>Eurotiomycetidae</taxon>
        <taxon>Eurotiales</taxon>
        <taxon>Elaphomycetaceae</taxon>
        <taxon>Elaphomyces</taxon>
    </lineage>
</organism>
<dbReference type="Gene3D" id="3.30.420.40">
    <property type="match status" value="1"/>
</dbReference>